<evidence type="ECO:0000313" key="2">
    <source>
        <dbReference type="EMBL" id="TWX65196.1"/>
    </source>
</evidence>
<evidence type="ECO:0000313" key="3">
    <source>
        <dbReference type="Proteomes" id="UP000321822"/>
    </source>
</evidence>
<dbReference type="PANTHER" id="PTHR42852">
    <property type="entry name" value="THIOL:DISULFIDE INTERCHANGE PROTEIN DSBE"/>
    <property type="match status" value="1"/>
</dbReference>
<dbReference type="OrthoDB" id="9799347at2"/>
<dbReference type="AlphaFoldDB" id="A0A5C6Q8E4"/>
<gene>
    <name evidence="2" type="ORF">ESZ36_18105</name>
</gene>
<dbReference type="GO" id="GO:0016491">
    <property type="term" value="F:oxidoreductase activity"/>
    <property type="evidence" value="ECO:0007669"/>
    <property type="project" value="InterPro"/>
</dbReference>
<organism evidence="2 3">
    <name type="scientific">Colwellia demingiae</name>
    <dbReference type="NCBI Taxonomy" id="89401"/>
    <lineage>
        <taxon>Bacteria</taxon>
        <taxon>Pseudomonadati</taxon>
        <taxon>Pseudomonadota</taxon>
        <taxon>Gammaproteobacteria</taxon>
        <taxon>Alteromonadales</taxon>
        <taxon>Colwelliaceae</taxon>
        <taxon>Colwellia</taxon>
    </lineage>
</organism>
<dbReference type="InterPro" id="IPR013766">
    <property type="entry name" value="Thioredoxin_domain"/>
</dbReference>
<dbReference type="EMBL" id="VOLT01000011">
    <property type="protein sequence ID" value="TWX65196.1"/>
    <property type="molecule type" value="Genomic_DNA"/>
</dbReference>
<dbReference type="PROSITE" id="PS51352">
    <property type="entry name" value="THIOREDOXIN_2"/>
    <property type="match status" value="1"/>
</dbReference>
<comment type="caution">
    <text evidence="2">The sequence shown here is derived from an EMBL/GenBank/DDBJ whole genome shotgun (WGS) entry which is preliminary data.</text>
</comment>
<protein>
    <submittedName>
        <fullName evidence="2">TlpA family protein disulfide reductase</fullName>
    </submittedName>
</protein>
<dbReference type="InterPro" id="IPR050553">
    <property type="entry name" value="Thioredoxin_ResA/DsbE_sf"/>
</dbReference>
<dbReference type="PANTHER" id="PTHR42852:SF17">
    <property type="entry name" value="THIOREDOXIN-LIKE PROTEIN HI_1115"/>
    <property type="match status" value="1"/>
</dbReference>
<accession>A0A5C6Q8E4</accession>
<dbReference type="InterPro" id="IPR013740">
    <property type="entry name" value="Redoxin"/>
</dbReference>
<name>A0A5C6Q8E4_9GAMM</name>
<dbReference type="Gene3D" id="3.40.30.10">
    <property type="entry name" value="Glutaredoxin"/>
    <property type="match status" value="1"/>
</dbReference>
<reference evidence="2 3" key="1">
    <citation type="submission" date="2019-07" db="EMBL/GenBank/DDBJ databases">
        <title>Genomes of sea-ice associated Colwellia species.</title>
        <authorList>
            <person name="Bowman J.P."/>
        </authorList>
    </citation>
    <scope>NUCLEOTIDE SEQUENCE [LARGE SCALE GENOMIC DNA]</scope>
    <source>
        <strain evidence="2 3">ACAM 459</strain>
    </source>
</reference>
<dbReference type="RefSeq" id="WP_146790470.1">
    <property type="nucleotide sequence ID" value="NZ_VOLT01000011.1"/>
</dbReference>
<keyword evidence="3" id="KW-1185">Reference proteome</keyword>
<dbReference type="InterPro" id="IPR036249">
    <property type="entry name" value="Thioredoxin-like_sf"/>
</dbReference>
<proteinExistence type="predicted"/>
<sequence length="165" mass="18302">MLSRIVILIIAMMSLNINAETVLELGEYPPNYLGRDVNGNDVTLEDNKGKIVVISFWASWCSPCLKELPILEGIQNKIGDDTVKVVAINYKENSKQYRRIKKKLSTLKLTLTHDERGAIGKSFGVKGIPNLFIVGKNGKLLFHNVGYGTSSINKIVKVLNEELAS</sequence>
<feature type="domain" description="Thioredoxin" evidence="1">
    <location>
        <begin position="23"/>
        <end position="164"/>
    </location>
</feature>
<evidence type="ECO:0000259" key="1">
    <source>
        <dbReference type="PROSITE" id="PS51352"/>
    </source>
</evidence>
<dbReference type="Pfam" id="PF08534">
    <property type="entry name" value="Redoxin"/>
    <property type="match status" value="1"/>
</dbReference>
<dbReference type="SUPFAM" id="SSF52833">
    <property type="entry name" value="Thioredoxin-like"/>
    <property type="match status" value="1"/>
</dbReference>
<dbReference type="CDD" id="cd02966">
    <property type="entry name" value="TlpA_like_family"/>
    <property type="match status" value="1"/>
</dbReference>
<dbReference type="Proteomes" id="UP000321822">
    <property type="component" value="Unassembled WGS sequence"/>
</dbReference>